<dbReference type="GO" id="GO:0006508">
    <property type="term" value="P:proteolysis"/>
    <property type="evidence" value="ECO:0007669"/>
    <property type="project" value="InterPro"/>
</dbReference>
<protein>
    <recommendedName>
        <fullName evidence="1">D-alanyl-D-alanine carboxypeptidase-like core domain-containing protein</fullName>
    </recommendedName>
</protein>
<dbReference type="SUPFAM" id="SSF55166">
    <property type="entry name" value="Hedgehog/DD-peptidase"/>
    <property type="match status" value="1"/>
</dbReference>
<dbReference type="GO" id="GO:0008233">
    <property type="term" value="F:peptidase activity"/>
    <property type="evidence" value="ECO:0007669"/>
    <property type="project" value="InterPro"/>
</dbReference>
<dbReference type="RefSeq" id="WP_146901530.1">
    <property type="nucleotide sequence ID" value="NZ_BAAARM010000002.1"/>
</dbReference>
<dbReference type="Gene3D" id="3.30.1380.10">
    <property type="match status" value="1"/>
</dbReference>
<dbReference type="InterPro" id="IPR052179">
    <property type="entry name" value="DD-CPase-like"/>
</dbReference>
<dbReference type="CDD" id="cd14814">
    <property type="entry name" value="Peptidase_M15"/>
    <property type="match status" value="1"/>
</dbReference>
<dbReference type="Pfam" id="PF02557">
    <property type="entry name" value="VanY"/>
    <property type="match status" value="1"/>
</dbReference>
<sequence>MDGIAAITSRIAEIRGTLASVGTPPVTRAAATSSTTMTGATTATGGIARTFASALATEVAQQTTSVGAPRGTLNAQGDPADLAMYGNGKVPTDALSSIGNGHRMWAPAARQYEQLAAAAARDGVTIGVTDSYRTYEAQVDLAERKGLYSQGGLAAKPGTSDHGWGRSLDLRLDSEALTWMRANGATYGFKEDVPRESWHWTYYPPGS</sequence>
<organism evidence="2 3">
    <name type="scientific">Cellulomonas aerilata</name>
    <dbReference type="NCBI Taxonomy" id="515326"/>
    <lineage>
        <taxon>Bacteria</taxon>
        <taxon>Bacillati</taxon>
        <taxon>Actinomycetota</taxon>
        <taxon>Actinomycetes</taxon>
        <taxon>Micrococcales</taxon>
        <taxon>Cellulomonadaceae</taxon>
        <taxon>Cellulomonas</taxon>
    </lineage>
</organism>
<evidence type="ECO:0000313" key="2">
    <source>
        <dbReference type="EMBL" id="GEO33485.1"/>
    </source>
</evidence>
<proteinExistence type="predicted"/>
<dbReference type="AlphaFoldDB" id="A0A512DAK3"/>
<keyword evidence="3" id="KW-1185">Reference proteome</keyword>
<evidence type="ECO:0000313" key="3">
    <source>
        <dbReference type="Proteomes" id="UP000321181"/>
    </source>
</evidence>
<gene>
    <name evidence="2" type="ORF">CAE01nite_12100</name>
</gene>
<feature type="domain" description="D-alanyl-D-alanine carboxypeptidase-like core" evidence="1">
    <location>
        <begin position="102"/>
        <end position="204"/>
    </location>
</feature>
<dbReference type="EMBL" id="BJYY01000010">
    <property type="protein sequence ID" value="GEO33485.1"/>
    <property type="molecule type" value="Genomic_DNA"/>
</dbReference>
<dbReference type="PANTHER" id="PTHR34385">
    <property type="entry name" value="D-ALANYL-D-ALANINE CARBOXYPEPTIDASE"/>
    <property type="match status" value="1"/>
</dbReference>
<evidence type="ECO:0000259" key="1">
    <source>
        <dbReference type="Pfam" id="PF02557"/>
    </source>
</evidence>
<accession>A0A512DAK3</accession>
<comment type="caution">
    <text evidence="2">The sequence shown here is derived from an EMBL/GenBank/DDBJ whole genome shotgun (WGS) entry which is preliminary data.</text>
</comment>
<dbReference type="OrthoDB" id="5496837at2"/>
<dbReference type="PANTHER" id="PTHR34385:SF1">
    <property type="entry name" value="PEPTIDOGLYCAN L-ALANYL-D-GLUTAMATE ENDOPEPTIDASE CWLK"/>
    <property type="match status" value="1"/>
</dbReference>
<dbReference type="InterPro" id="IPR009045">
    <property type="entry name" value="Zn_M74/Hedgehog-like"/>
</dbReference>
<name>A0A512DAK3_9CELL</name>
<dbReference type="Proteomes" id="UP000321181">
    <property type="component" value="Unassembled WGS sequence"/>
</dbReference>
<dbReference type="InterPro" id="IPR003709">
    <property type="entry name" value="VanY-like_core_dom"/>
</dbReference>
<reference evidence="2 3" key="1">
    <citation type="submission" date="2019-07" db="EMBL/GenBank/DDBJ databases">
        <title>Whole genome shotgun sequence of Cellulomonas aerilata NBRC 106308.</title>
        <authorList>
            <person name="Hosoyama A."/>
            <person name="Uohara A."/>
            <person name="Ohji S."/>
            <person name="Ichikawa N."/>
        </authorList>
    </citation>
    <scope>NUCLEOTIDE SEQUENCE [LARGE SCALE GENOMIC DNA]</scope>
    <source>
        <strain evidence="2 3">NBRC 106308</strain>
    </source>
</reference>